<comment type="similarity">
    <text evidence="2">Belongs to the SurE nucleotidase family.</text>
</comment>
<dbReference type="eggNOG" id="COG0496">
    <property type="taxonomic scope" value="Bacteria"/>
</dbReference>
<dbReference type="Gene3D" id="3.40.1210.10">
    <property type="entry name" value="Survival protein SurE-like phosphatase/nucleotidase"/>
    <property type="match status" value="1"/>
</dbReference>
<organism evidence="7 8">
    <name type="scientific">Novosphingobium pentaromativorans US6-1</name>
    <dbReference type="NCBI Taxonomy" id="1088721"/>
    <lineage>
        <taxon>Bacteria</taxon>
        <taxon>Pseudomonadati</taxon>
        <taxon>Pseudomonadota</taxon>
        <taxon>Alphaproteobacteria</taxon>
        <taxon>Sphingomonadales</taxon>
        <taxon>Sphingomonadaceae</taxon>
        <taxon>Novosphingobium</taxon>
    </lineage>
</organism>
<evidence type="ECO:0000256" key="1">
    <source>
        <dbReference type="ARBA" id="ARBA00000815"/>
    </source>
</evidence>
<dbReference type="EC" id="3.1.3.5" evidence="3"/>
<comment type="catalytic activity">
    <reaction evidence="1">
        <text>a ribonucleoside 5'-phosphate + H2O = a ribonucleoside + phosphate</text>
        <dbReference type="Rhea" id="RHEA:12484"/>
        <dbReference type="ChEBI" id="CHEBI:15377"/>
        <dbReference type="ChEBI" id="CHEBI:18254"/>
        <dbReference type="ChEBI" id="CHEBI:43474"/>
        <dbReference type="ChEBI" id="CHEBI:58043"/>
        <dbReference type="EC" id="3.1.3.5"/>
    </reaction>
</comment>
<name>G6EG17_9SPHN</name>
<accession>G6EG17</accession>
<dbReference type="SUPFAM" id="SSF64167">
    <property type="entry name" value="SurE-like"/>
    <property type="match status" value="1"/>
</dbReference>
<keyword evidence="4" id="KW-0479">Metal-binding</keyword>
<evidence type="ECO:0000256" key="2">
    <source>
        <dbReference type="ARBA" id="ARBA00011062"/>
    </source>
</evidence>
<evidence type="ECO:0000256" key="3">
    <source>
        <dbReference type="ARBA" id="ARBA00012643"/>
    </source>
</evidence>
<gene>
    <name evidence="7" type="ORF">NSU_3288</name>
</gene>
<dbReference type="Pfam" id="PF01975">
    <property type="entry name" value="SurE"/>
    <property type="match status" value="1"/>
</dbReference>
<evidence type="ECO:0000313" key="7">
    <source>
        <dbReference type="EMBL" id="EHJ59706.1"/>
    </source>
</evidence>
<dbReference type="InterPro" id="IPR030048">
    <property type="entry name" value="SurE"/>
</dbReference>
<dbReference type="AlphaFoldDB" id="G6EG17"/>
<keyword evidence="5" id="KW-0378">Hydrolase</keyword>
<protein>
    <recommendedName>
        <fullName evidence="3">5'-nucleotidase</fullName>
        <ecNumber evidence="3">3.1.3.5</ecNumber>
    </recommendedName>
</protein>
<evidence type="ECO:0000256" key="4">
    <source>
        <dbReference type="ARBA" id="ARBA00022723"/>
    </source>
</evidence>
<sequence length="312" mass="32215">MATPALAQARNIVIANDDGLTSNVVALYKALKAEGHDVIVSVPCSGQSGMGGAVRFMRPIGPLAQDCHNAAAKKGDPGVGPISREGIPARDFNYVDGTPVMALLYGLDIAAQKRWGKAPDLVLSGPNEGQNLGQISVSSGTVNVVQYASARGIPAVALSAGADTADDENLANPKSARVAALTAQLVDALQAGADDKPLLPAHVSLNVNFPDDLSRDAWAPTEVGTYNAYTVRFAEDMSQSPLARATGAGNQELPGVVIDMNNAEPDSSQEDDESVVVRNAITISVMQPGFGTHDGLGGGILHQLAERLSSGN</sequence>
<keyword evidence="8" id="KW-1185">Reference proteome</keyword>
<dbReference type="PATRIC" id="fig|1088721.3.peg.3245"/>
<feature type="domain" description="Survival protein SurE-like phosphatase/nucleotidase" evidence="6">
    <location>
        <begin position="12"/>
        <end position="217"/>
    </location>
</feature>
<dbReference type="InterPro" id="IPR002828">
    <property type="entry name" value="SurE-like_Pase/nucleotidase"/>
</dbReference>
<dbReference type="GO" id="GO:0046872">
    <property type="term" value="F:metal ion binding"/>
    <property type="evidence" value="ECO:0007669"/>
    <property type="project" value="UniProtKB-KW"/>
</dbReference>
<reference evidence="7 8" key="1">
    <citation type="journal article" date="2012" name="J. Bacteriol.">
        <title>Genome sequence of benzo(a)pyrene-degrading bacterium Novosphingobium pentaromativorans US6-1.</title>
        <authorList>
            <person name="Luo Y.R."/>
            <person name="Kang S.G."/>
            <person name="Kim S.J."/>
            <person name="Kim M.R."/>
            <person name="Li N."/>
            <person name="Lee J.H."/>
            <person name="Kwon K.K."/>
        </authorList>
    </citation>
    <scope>NUCLEOTIDE SEQUENCE [LARGE SCALE GENOMIC DNA]</scope>
    <source>
        <strain evidence="7 8">US6-1</strain>
    </source>
</reference>
<comment type="caution">
    <text evidence="7">The sequence shown here is derived from an EMBL/GenBank/DDBJ whole genome shotgun (WGS) entry which is preliminary data.</text>
</comment>
<dbReference type="GO" id="GO:0008253">
    <property type="term" value="F:5'-nucleotidase activity"/>
    <property type="evidence" value="ECO:0007669"/>
    <property type="project" value="UniProtKB-EC"/>
</dbReference>
<proteinExistence type="inferred from homology"/>
<evidence type="ECO:0000259" key="6">
    <source>
        <dbReference type="Pfam" id="PF01975"/>
    </source>
</evidence>
<dbReference type="InterPro" id="IPR036523">
    <property type="entry name" value="SurE-like_sf"/>
</dbReference>
<dbReference type="PANTHER" id="PTHR30457:SF0">
    <property type="entry name" value="PHOSPHATASE, PUTATIVE (AFU_ORTHOLOGUE AFUA_4G01070)-RELATED"/>
    <property type="match status" value="1"/>
</dbReference>
<dbReference type="EMBL" id="AGFM01000054">
    <property type="protein sequence ID" value="EHJ59706.1"/>
    <property type="molecule type" value="Genomic_DNA"/>
</dbReference>
<evidence type="ECO:0000256" key="5">
    <source>
        <dbReference type="ARBA" id="ARBA00022801"/>
    </source>
</evidence>
<dbReference type="Proteomes" id="UP000004030">
    <property type="component" value="Unassembled WGS sequence"/>
</dbReference>
<evidence type="ECO:0000313" key="8">
    <source>
        <dbReference type="Proteomes" id="UP000004030"/>
    </source>
</evidence>
<dbReference type="PANTHER" id="PTHR30457">
    <property type="entry name" value="5'-NUCLEOTIDASE SURE"/>
    <property type="match status" value="1"/>
</dbReference>